<name>A0AAD5S8V3_9FUNG</name>
<dbReference type="Proteomes" id="UP001212841">
    <property type="component" value="Unassembled WGS sequence"/>
</dbReference>
<comment type="caution">
    <text evidence="2">The sequence shown here is derived from an EMBL/GenBank/DDBJ whole genome shotgun (WGS) entry which is preliminary data.</text>
</comment>
<feature type="non-terminal residue" evidence="2">
    <location>
        <position position="1"/>
    </location>
</feature>
<feature type="region of interest" description="Disordered" evidence="1">
    <location>
        <begin position="34"/>
        <end position="59"/>
    </location>
</feature>
<proteinExistence type="predicted"/>
<evidence type="ECO:0000313" key="3">
    <source>
        <dbReference type="Proteomes" id="UP001212841"/>
    </source>
</evidence>
<keyword evidence="3" id="KW-1185">Reference proteome</keyword>
<gene>
    <name evidence="2" type="ORF">HK097_011396</name>
</gene>
<reference evidence="2" key="1">
    <citation type="submission" date="2020-05" db="EMBL/GenBank/DDBJ databases">
        <title>Phylogenomic resolution of chytrid fungi.</title>
        <authorList>
            <person name="Stajich J.E."/>
            <person name="Amses K."/>
            <person name="Simmons R."/>
            <person name="Seto K."/>
            <person name="Myers J."/>
            <person name="Bonds A."/>
            <person name="Quandt C.A."/>
            <person name="Barry K."/>
            <person name="Liu P."/>
            <person name="Grigoriev I."/>
            <person name="Longcore J.E."/>
            <person name="James T.Y."/>
        </authorList>
    </citation>
    <scope>NUCLEOTIDE SEQUENCE</scope>
    <source>
        <strain evidence="2">JEL0318</strain>
    </source>
</reference>
<evidence type="ECO:0000313" key="2">
    <source>
        <dbReference type="EMBL" id="KAJ3047597.1"/>
    </source>
</evidence>
<dbReference type="EMBL" id="JADGJD010000933">
    <property type="protein sequence ID" value="KAJ3047597.1"/>
    <property type="molecule type" value="Genomic_DNA"/>
</dbReference>
<accession>A0AAD5S8V3</accession>
<feature type="compositionally biased region" description="Low complexity" evidence="1">
    <location>
        <begin position="124"/>
        <end position="133"/>
    </location>
</feature>
<dbReference type="AlphaFoldDB" id="A0AAD5S8V3"/>
<organism evidence="2 3">
    <name type="scientific">Rhizophlyctis rosea</name>
    <dbReference type="NCBI Taxonomy" id="64517"/>
    <lineage>
        <taxon>Eukaryota</taxon>
        <taxon>Fungi</taxon>
        <taxon>Fungi incertae sedis</taxon>
        <taxon>Chytridiomycota</taxon>
        <taxon>Chytridiomycota incertae sedis</taxon>
        <taxon>Chytridiomycetes</taxon>
        <taxon>Rhizophlyctidales</taxon>
        <taxon>Rhizophlyctidaceae</taxon>
        <taxon>Rhizophlyctis</taxon>
    </lineage>
</organism>
<protein>
    <submittedName>
        <fullName evidence="2">Uncharacterized protein</fullName>
    </submittedName>
</protein>
<sequence length="373" mass="40247">EVLTAVGKGKGACLARFGEGTFFGTGEGYERENGGAGLDGSAVSSGGVNGGSGGESPYTTLKEVSWKEKVSKEEFLEKLNVVSSTILISKKPLSLCGRESKSPSEKRNGILTIPPTHPTPFPSPSISSSRSTPYATPSRYSASHPSPTPSSASSPLPFSCGLKRKHGEVEEDEEDLLSKPEKKGKSVIKSVADQDLYEFEIKHKKWLLAVKNGGSKTIWDPEHDVSRLDLVWEYFNSRVEEDAESEGLDFLSGGGQEEMRKATEKRSFLGIRESPEPVGHANGGEMFEFAVQRGKHMDVVDLVANVSALKRRLKGAIGKERCAAVVKLSTCQKVLPVLFDALRTLEGDQDLEEFDATVGTLLAIEKAEKGVEG</sequence>
<feature type="compositionally biased region" description="Low complexity" evidence="1">
    <location>
        <begin position="141"/>
        <end position="159"/>
    </location>
</feature>
<evidence type="ECO:0000256" key="1">
    <source>
        <dbReference type="SAM" id="MobiDB-lite"/>
    </source>
</evidence>
<feature type="region of interest" description="Disordered" evidence="1">
    <location>
        <begin position="96"/>
        <end position="162"/>
    </location>
</feature>
<feature type="compositionally biased region" description="Basic and acidic residues" evidence="1">
    <location>
        <begin position="98"/>
        <end position="108"/>
    </location>
</feature>